<reference evidence="1" key="1">
    <citation type="submission" date="2019-08" db="EMBL/GenBank/DDBJ databases">
        <authorList>
            <person name="Kucharzyk K."/>
            <person name="Murdoch R.W."/>
            <person name="Higgins S."/>
            <person name="Loffler F."/>
        </authorList>
    </citation>
    <scope>NUCLEOTIDE SEQUENCE</scope>
</reference>
<comment type="caution">
    <text evidence="1">The sequence shown here is derived from an EMBL/GenBank/DDBJ whole genome shotgun (WGS) entry which is preliminary data.</text>
</comment>
<sequence>MKEHYKSWASLKIKAEGFLCDSLKGRIMYFLTYYHEVHNAYGRASIRLDGKEMICFSWIEMYHQERDVSEAQKEDSLLNYDDIVEGLKPNWDTNCTYCESDFVDALQQLFSSHNRKRSVIR</sequence>
<evidence type="ECO:0000313" key="1">
    <source>
        <dbReference type="EMBL" id="MPM03760.1"/>
    </source>
</evidence>
<dbReference type="Pfam" id="PF25753">
    <property type="entry name" value="SF0329"/>
    <property type="match status" value="1"/>
</dbReference>
<protein>
    <submittedName>
        <fullName evidence="1">Uncharacterized protein</fullName>
    </submittedName>
</protein>
<accession>A0A644WJ38</accession>
<proteinExistence type="predicted"/>
<dbReference type="EMBL" id="VSSQ01000979">
    <property type="protein sequence ID" value="MPM03760.1"/>
    <property type="molecule type" value="Genomic_DNA"/>
</dbReference>
<dbReference type="InterPro" id="IPR057955">
    <property type="entry name" value="SF0329-like"/>
</dbReference>
<name>A0A644WJ38_9ZZZZ</name>
<dbReference type="AlphaFoldDB" id="A0A644WJ38"/>
<gene>
    <name evidence="1" type="ORF">SDC9_50027</name>
</gene>
<organism evidence="1">
    <name type="scientific">bioreactor metagenome</name>
    <dbReference type="NCBI Taxonomy" id="1076179"/>
    <lineage>
        <taxon>unclassified sequences</taxon>
        <taxon>metagenomes</taxon>
        <taxon>ecological metagenomes</taxon>
    </lineage>
</organism>